<dbReference type="Proteomes" id="UP000192418">
    <property type="component" value="Unassembled WGS sequence"/>
</dbReference>
<evidence type="ECO:0000313" key="3">
    <source>
        <dbReference type="Proteomes" id="UP000192418"/>
    </source>
</evidence>
<organism evidence="2 3">
    <name type="scientific">Desulfocicer vacuolatum DSM 3385</name>
    <dbReference type="NCBI Taxonomy" id="1121400"/>
    <lineage>
        <taxon>Bacteria</taxon>
        <taxon>Pseudomonadati</taxon>
        <taxon>Thermodesulfobacteriota</taxon>
        <taxon>Desulfobacteria</taxon>
        <taxon>Desulfobacterales</taxon>
        <taxon>Desulfobacteraceae</taxon>
        <taxon>Desulfocicer</taxon>
    </lineage>
</organism>
<dbReference type="RefSeq" id="WP_084066794.1">
    <property type="nucleotide sequence ID" value="NZ_FWXY01000002.1"/>
</dbReference>
<dbReference type="InterPro" id="IPR027266">
    <property type="entry name" value="TrmE/GcvT-like"/>
</dbReference>
<dbReference type="EMBL" id="FWXY01000002">
    <property type="protein sequence ID" value="SMC44272.1"/>
    <property type="molecule type" value="Genomic_DNA"/>
</dbReference>
<dbReference type="SUPFAM" id="SSF103025">
    <property type="entry name" value="Folate-binding domain"/>
    <property type="match status" value="1"/>
</dbReference>
<evidence type="ECO:0000313" key="2">
    <source>
        <dbReference type="EMBL" id="SMC44272.1"/>
    </source>
</evidence>
<sequence length="428" mass="46794">METTIKTTPLNQWHRSRGANMANFGGFDMPLWYDTGVKAEHLAVIQSAGIFDTSHMASVLVNGPGALPLLQYCHTRDLSPLANGRCVYGAILDEKGHVIDDAIVYRFQADQYMVCVNAGMGTAVAQHLKSQLAVIQKTDDTHGTVDIRDLSEKLGKVDIQGKNAAKILQPLLDNPKAIFEKMPYFSFKGHFDDNNPLADGVRLKDGTPILLSRSGYTGEFGFEIFIKTDAVVALWESILTAGEPFDVVACGLGARDSLRAGAVLPLSHQDVGPWKFINHPWMFALPLAPDNGSFTKPFLGDKALLDPKDTFYTLPFAGENLRKVGSGPDSQVLDKNGEVLGIVLTCATDMAIGRHDGTILSIASPDLPRGFKARGISCGFIRVDRPLEVGTPLVLREKKRKINVTVVSDVRPHRTARRKITDFLDTKI</sequence>
<proteinExistence type="predicted"/>
<dbReference type="GO" id="GO:0008168">
    <property type="term" value="F:methyltransferase activity"/>
    <property type="evidence" value="ECO:0007669"/>
    <property type="project" value="UniProtKB-KW"/>
</dbReference>
<accession>A0A1W1Z7I9</accession>
<dbReference type="STRING" id="1121400.SAMN02746065_102121"/>
<keyword evidence="3" id="KW-1185">Reference proteome</keyword>
<dbReference type="GO" id="GO:0032259">
    <property type="term" value="P:methylation"/>
    <property type="evidence" value="ECO:0007669"/>
    <property type="project" value="UniProtKB-KW"/>
</dbReference>
<dbReference type="Gene3D" id="3.30.1360.120">
    <property type="entry name" value="Probable tRNA modification gtpase trme, domain 1"/>
    <property type="match status" value="1"/>
</dbReference>
<dbReference type="GO" id="GO:0005829">
    <property type="term" value="C:cytosol"/>
    <property type="evidence" value="ECO:0007669"/>
    <property type="project" value="TreeGrafter"/>
</dbReference>
<name>A0A1W1Z7I9_9BACT</name>
<dbReference type="OrthoDB" id="9774591at2"/>
<gene>
    <name evidence="2" type="ORF">SAMN02746065_102121</name>
</gene>
<evidence type="ECO:0000259" key="1">
    <source>
        <dbReference type="Pfam" id="PF01571"/>
    </source>
</evidence>
<reference evidence="2 3" key="1">
    <citation type="submission" date="2017-04" db="EMBL/GenBank/DDBJ databases">
        <authorList>
            <person name="Afonso C.L."/>
            <person name="Miller P.J."/>
            <person name="Scott M.A."/>
            <person name="Spackman E."/>
            <person name="Goraichik I."/>
            <person name="Dimitrov K.M."/>
            <person name="Suarez D.L."/>
            <person name="Swayne D.E."/>
        </authorList>
    </citation>
    <scope>NUCLEOTIDE SEQUENCE [LARGE SCALE GENOMIC DNA]</scope>
    <source>
        <strain evidence="2 3">DSM 3385</strain>
    </source>
</reference>
<protein>
    <submittedName>
        <fullName evidence="2">Aminomethyltransferase</fullName>
    </submittedName>
</protein>
<dbReference type="PANTHER" id="PTHR43757:SF2">
    <property type="entry name" value="AMINOMETHYLTRANSFERASE, MITOCHONDRIAL"/>
    <property type="match status" value="1"/>
</dbReference>
<dbReference type="InterPro" id="IPR028896">
    <property type="entry name" value="GcvT/YgfZ/DmdA"/>
</dbReference>
<dbReference type="AlphaFoldDB" id="A0A1W1Z7I9"/>
<keyword evidence="2" id="KW-0808">Transferase</keyword>
<dbReference type="InterPro" id="IPR006222">
    <property type="entry name" value="GCVT_N"/>
</dbReference>
<dbReference type="Pfam" id="PF01571">
    <property type="entry name" value="GCV_T"/>
    <property type="match status" value="1"/>
</dbReference>
<keyword evidence="2" id="KW-0489">Methyltransferase</keyword>
<dbReference type="PANTHER" id="PTHR43757">
    <property type="entry name" value="AMINOMETHYLTRANSFERASE"/>
    <property type="match status" value="1"/>
</dbReference>
<feature type="domain" description="GCVT N-terminal" evidence="1">
    <location>
        <begin position="11"/>
        <end position="271"/>
    </location>
</feature>